<dbReference type="Proteomes" id="UP000325315">
    <property type="component" value="Unassembled WGS sequence"/>
</dbReference>
<reference evidence="2" key="1">
    <citation type="journal article" date="2019" name="Plant Biotechnol. J.">
        <title>Genome sequencing of the Australian wild diploid species Gossypium australe highlights disease resistance and delayed gland morphogenesis.</title>
        <authorList>
            <person name="Cai Y."/>
            <person name="Cai X."/>
            <person name="Wang Q."/>
            <person name="Wang P."/>
            <person name="Zhang Y."/>
            <person name="Cai C."/>
            <person name="Xu Y."/>
            <person name="Wang K."/>
            <person name="Zhou Z."/>
            <person name="Wang C."/>
            <person name="Geng S."/>
            <person name="Li B."/>
            <person name="Dong Q."/>
            <person name="Hou Y."/>
            <person name="Wang H."/>
            <person name="Ai P."/>
            <person name="Liu Z."/>
            <person name="Yi F."/>
            <person name="Sun M."/>
            <person name="An G."/>
            <person name="Cheng J."/>
            <person name="Zhang Y."/>
            <person name="Shi Q."/>
            <person name="Xie Y."/>
            <person name="Shi X."/>
            <person name="Chang Y."/>
            <person name="Huang F."/>
            <person name="Chen Y."/>
            <person name="Hong S."/>
            <person name="Mi L."/>
            <person name="Sun Q."/>
            <person name="Zhang L."/>
            <person name="Zhou B."/>
            <person name="Peng R."/>
            <person name="Zhang X."/>
            <person name="Liu F."/>
        </authorList>
    </citation>
    <scope>NUCLEOTIDE SEQUENCE [LARGE SCALE GENOMIC DNA]</scope>
    <source>
        <strain evidence="2">cv. PA1801</strain>
    </source>
</reference>
<accession>A0A5B6X2E2</accession>
<keyword evidence="2" id="KW-1185">Reference proteome</keyword>
<gene>
    <name evidence="1" type="ORF">EPI10_032142</name>
</gene>
<sequence>MGLPVTLYALGSIMTWNELAEKFLQKFFPISKTFQLDREITIFKQLELERVFTNLGSVSRC</sequence>
<dbReference type="AlphaFoldDB" id="A0A5B6X2E2"/>
<organism evidence="1 2">
    <name type="scientific">Gossypium australe</name>
    <dbReference type="NCBI Taxonomy" id="47621"/>
    <lineage>
        <taxon>Eukaryota</taxon>
        <taxon>Viridiplantae</taxon>
        <taxon>Streptophyta</taxon>
        <taxon>Embryophyta</taxon>
        <taxon>Tracheophyta</taxon>
        <taxon>Spermatophyta</taxon>
        <taxon>Magnoliopsida</taxon>
        <taxon>eudicotyledons</taxon>
        <taxon>Gunneridae</taxon>
        <taxon>Pentapetalae</taxon>
        <taxon>rosids</taxon>
        <taxon>malvids</taxon>
        <taxon>Malvales</taxon>
        <taxon>Malvaceae</taxon>
        <taxon>Malvoideae</taxon>
        <taxon>Gossypium</taxon>
    </lineage>
</organism>
<comment type="caution">
    <text evidence="1">The sequence shown here is derived from an EMBL/GenBank/DDBJ whole genome shotgun (WGS) entry which is preliminary data.</text>
</comment>
<protein>
    <submittedName>
        <fullName evidence="1">NADH--cytochrome b5 reductase 1-like</fullName>
    </submittedName>
</protein>
<evidence type="ECO:0000313" key="2">
    <source>
        <dbReference type="Proteomes" id="UP000325315"/>
    </source>
</evidence>
<dbReference type="OrthoDB" id="999762at2759"/>
<dbReference type="EMBL" id="SMMG02000001">
    <property type="protein sequence ID" value="KAA3488381.1"/>
    <property type="molecule type" value="Genomic_DNA"/>
</dbReference>
<evidence type="ECO:0000313" key="1">
    <source>
        <dbReference type="EMBL" id="KAA3488381.1"/>
    </source>
</evidence>
<name>A0A5B6X2E2_9ROSI</name>
<proteinExistence type="predicted"/>